<dbReference type="RefSeq" id="WP_017979249.1">
    <property type="nucleotide sequence ID" value="NZ_CP017578.1"/>
</dbReference>
<evidence type="ECO:0000313" key="1">
    <source>
        <dbReference type="EMBL" id="KZB96643.1"/>
    </source>
</evidence>
<dbReference type="Proteomes" id="UP000078460">
    <property type="component" value="Unassembled WGS sequence"/>
</dbReference>
<dbReference type="EMBL" id="LQCK02000001">
    <property type="protein sequence ID" value="KZB96643.1"/>
    <property type="molecule type" value="Genomic_DNA"/>
</dbReference>
<dbReference type="KEGG" id="smy:BJP26_10515"/>
<gene>
    <name evidence="1" type="ORF">AVM11_00350</name>
</gene>
<dbReference type="STRING" id="621456.BJP26_10515"/>
<dbReference type="OrthoDB" id="7568717at2"/>
<accession>A0A154NC48</accession>
<name>A0A154NC48_9SPHN</name>
<dbReference type="AlphaFoldDB" id="A0A154NC48"/>
<comment type="caution">
    <text evidence="1">The sequence shown here is derived from an EMBL/GenBank/DDBJ whole genome shotgun (WGS) entry which is preliminary data.</text>
</comment>
<evidence type="ECO:0000313" key="2">
    <source>
        <dbReference type="Proteomes" id="UP000078460"/>
    </source>
</evidence>
<sequence>MVDYTTDRTGQRVVVERRGGAGRVLAIVAVVALVIVGLLFATGFWSAKVTKEGSLPSVDVSAKGGSLPKVDLDSKEVVVGTTEKTVEVPKVKTEKETISVPAVGVKDNGEK</sequence>
<proteinExistence type="predicted"/>
<dbReference type="GeneID" id="93798212"/>
<keyword evidence="2" id="KW-1185">Reference proteome</keyword>
<protein>
    <submittedName>
        <fullName evidence="1">Uncharacterized protein</fullName>
    </submittedName>
</protein>
<organism evidence="1 2">
    <name type="scientific">Sphingomonas melonis TY</name>
    <dbReference type="NCBI Taxonomy" id="621456"/>
    <lineage>
        <taxon>Bacteria</taxon>
        <taxon>Pseudomonadati</taxon>
        <taxon>Pseudomonadota</taxon>
        <taxon>Alphaproteobacteria</taxon>
        <taxon>Sphingomonadales</taxon>
        <taxon>Sphingomonadaceae</taxon>
        <taxon>Sphingomonas</taxon>
    </lineage>
</organism>
<reference evidence="1" key="1">
    <citation type="submission" date="2016-03" db="EMBL/GenBank/DDBJ databases">
        <title>Sphingomonas melonis TY, whole genome shotgun sequencing.</title>
        <authorList>
            <person name="Wang H."/>
            <person name="Zhu P."/>
        </authorList>
    </citation>
    <scope>NUCLEOTIDE SEQUENCE [LARGE SCALE GENOMIC DNA]</scope>
    <source>
        <strain evidence="1">TY</strain>
    </source>
</reference>